<feature type="domain" description="ABC transporter" evidence="1">
    <location>
        <begin position="26"/>
        <end position="91"/>
    </location>
</feature>
<dbReference type="EMBL" id="UINC01009183">
    <property type="protein sequence ID" value="SVA41206.1"/>
    <property type="molecule type" value="Genomic_DNA"/>
</dbReference>
<dbReference type="InterPro" id="IPR027417">
    <property type="entry name" value="P-loop_NTPase"/>
</dbReference>
<name>A0A381VLK6_9ZZZZ</name>
<dbReference type="Gene3D" id="3.40.50.300">
    <property type="entry name" value="P-loop containing nucleotide triphosphate hydrolases"/>
    <property type="match status" value="1"/>
</dbReference>
<dbReference type="PANTHER" id="PTHR43394">
    <property type="entry name" value="ATP-DEPENDENT PERMEASE MDL1, MITOCHONDRIAL"/>
    <property type="match status" value="1"/>
</dbReference>
<dbReference type="AlphaFoldDB" id="A0A381VLK6"/>
<dbReference type="InterPro" id="IPR003439">
    <property type="entry name" value="ABC_transporter-like_ATP-bd"/>
</dbReference>
<organism evidence="2">
    <name type="scientific">marine metagenome</name>
    <dbReference type="NCBI Taxonomy" id="408172"/>
    <lineage>
        <taxon>unclassified sequences</taxon>
        <taxon>metagenomes</taxon>
        <taxon>ecological metagenomes</taxon>
    </lineage>
</organism>
<accession>A0A381VLK6</accession>
<dbReference type="SUPFAM" id="SSF52540">
    <property type="entry name" value="P-loop containing nucleoside triphosphate hydrolases"/>
    <property type="match status" value="1"/>
</dbReference>
<dbReference type="GO" id="GO:0016887">
    <property type="term" value="F:ATP hydrolysis activity"/>
    <property type="evidence" value="ECO:0007669"/>
    <property type="project" value="InterPro"/>
</dbReference>
<dbReference type="Pfam" id="PF00005">
    <property type="entry name" value="ABC_tran"/>
    <property type="match status" value="1"/>
</dbReference>
<dbReference type="GO" id="GO:0005524">
    <property type="term" value="F:ATP binding"/>
    <property type="evidence" value="ECO:0007669"/>
    <property type="project" value="InterPro"/>
</dbReference>
<reference evidence="2" key="1">
    <citation type="submission" date="2018-05" db="EMBL/GenBank/DDBJ databases">
        <authorList>
            <person name="Lanie J.A."/>
            <person name="Ng W.-L."/>
            <person name="Kazmierczak K.M."/>
            <person name="Andrzejewski T.M."/>
            <person name="Davidsen T.M."/>
            <person name="Wayne K.J."/>
            <person name="Tettelin H."/>
            <person name="Glass J.I."/>
            <person name="Rusch D."/>
            <person name="Podicherti R."/>
            <person name="Tsui H.-C.T."/>
            <person name="Winkler M.E."/>
        </authorList>
    </citation>
    <scope>NUCLEOTIDE SEQUENCE</scope>
</reference>
<proteinExistence type="predicted"/>
<evidence type="ECO:0000313" key="2">
    <source>
        <dbReference type="EMBL" id="SVA41206.1"/>
    </source>
</evidence>
<protein>
    <recommendedName>
        <fullName evidence="1">ABC transporter domain-containing protein</fullName>
    </recommendedName>
</protein>
<dbReference type="GO" id="GO:0015421">
    <property type="term" value="F:ABC-type oligopeptide transporter activity"/>
    <property type="evidence" value="ECO:0007669"/>
    <property type="project" value="TreeGrafter"/>
</dbReference>
<sequence length="173" mass="19167">MIALMQQESYLFAESISFNIALNREEVTLDKIREASKYVYAHSFIEQLPEEYDYKLLEGGKNISEGQGRLIVFARALAGESDLIVLDEATSSVDSVTENLIQKAIERIFQDKTVIAIAHRLSTIRNSDLILVMDAGKIVERGSHANLIEHSGVYAGLIETLSGEAELAALPLR</sequence>
<dbReference type="PANTHER" id="PTHR43394:SF1">
    <property type="entry name" value="ATP-BINDING CASSETTE SUB-FAMILY B MEMBER 10, MITOCHONDRIAL"/>
    <property type="match status" value="1"/>
</dbReference>
<evidence type="ECO:0000259" key="1">
    <source>
        <dbReference type="Pfam" id="PF00005"/>
    </source>
</evidence>
<gene>
    <name evidence="2" type="ORF">METZ01_LOCUS94060</name>
</gene>
<dbReference type="InterPro" id="IPR039421">
    <property type="entry name" value="Type_1_exporter"/>
</dbReference>